<accession>A0ACB9EG61</accession>
<dbReference type="EMBL" id="CM042048">
    <property type="protein sequence ID" value="KAI3757573.1"/>
    <property type="molecule type" value="Genomic_DNA"/>
</dbReference>
<dbReference type="Proteomes" id="UP001055879">
    <property type="component" value="Linkage Group LG02"/>
</dbReference>
<evidence type="ECO:0000313" key="1">
    <source>
        <dbReference type="EMBL" id="KAI3757573.1"/>
    </source>
</evidence>
<proteinExistence type="predicted"/>
<sequence>MDETYYSGGEDSEYDEQDNNVDSEEEYQSGSSSDEEIGDQDRGDQEEDRGIKTKKLGMQPHPQRKRVILPMVVEHNDFGFKSSFRVCSLNERIAELEKQLGAERKLRELKDEEFNHLSSKMQIQEQTLASKDEESKRLSATVQEQEVSTLKKAVEDNTQSSNTFATLLTNKLKDIKAELAATSAQVATLTEELQH</sequence>
<name>A0ACB9EG61_ARCLA</name>
<protein>
    <submittedName>
        <fullName evidence="1">Uncharacterized protein</fullName>
    </submittedName>
</protein>
<keyword evidence="2" id="KW-1185">Reference proteome</keyword>
<reference evidence="1 2" key="2">
    <citation type="journal article" date="2022" name="Mol. Ecol. Resour.">
        <title>The genomes of chicory, endive, great burdock and yacon provide insights into Asteraceae paleo-polyploidization history and plant inulin production.</title>
        <authorList>
            <person name="Fan W."/>
            <person name="Wang S."/>
            <person name="Wang H."/>
            <person name="Wang A."/>
            <person name="Jiang F."/>
            <person name="Liu H."/>
            <person name="Zhao H."/>
            <person name="Xu D."/>
            <person name="Zhang Y."/>
        </authorList>
    </citation>
    <scope>NUCLEOTIDE SEQUENCE [LARGE SCALE GENOMIC DNA]</scope>
    <source>
        <strain evidence="2">cv. Niubang</strain>
    </source>
</reference>
<gene>
    <name evidence="1" type="ORF">L6452_05114</name>
</gene>
<evidence type="ECO:0000313" key="2">
    <source>
        <dbReference type="Proteomes" id="UP001055879"/>
    </source>
</evidence>
<reference evidence="2" key="1">
    <citation type="journal article" date="2022" name="Mol. Ecol. Resour.">
        <title>The genomes of chicory, endive, great burdock and yacon provide insights into Asteraceae palaeo-polyploidization history and plant inulin production.</title>
        <authorList>
            <person name="Fan W."/>
            <person name="Wang S."/>
            <person name="Wang H."/>
            <person name="Wang A."/>
            <person name="Jiang F."/>
            <person name="Liu H."/>
            <person name="Zhao H."/>
            <person name="Xu D."/>
            <person name="Zhang Y."/>
        </authorList>
    </citation>
    <scope>NUCLEOTIDE SEQUENCE [LARGE SCALE GENOMIC DNA]</scope>
    <source>
        <strain evidence="2">cv. Niubang</strain>
    </source>
</reference>
<organism evidence="1 2">
    <name type="scientific">Arctium lappa</name>
    <name type="common">Greater burdock</name>
    <name type="synonym">Lappa major</name>
    <dbReference type="NCBI Taxonomy" id="4217"/>
    <lineage>
        <taxon>Eukaryota</taxon>
        <taxon>Viridiplantae</taxon>
        <taxon>Streptophyta</taxon>
        <taxon>Embryophyta</taxon>
        <taxon>Tracheophyta</taxon>
        <taxon>Spermatophyta</taxon>
        <taxon>Magnoliopsida</taxon>
        <taxon>eudicotyledons</taxon>
        <taxon>Gunneridae</taxon>
        <taxon>Pentapetalae</taxon>
        <taxon>asterids</taxon>
        <taxon>campanulids</taxon>
        <taxon>Asterales</taxon>
        <taxon>Asteraceae</taxon>
        <taxon>Carduoideae</taxon>
        <taxon>Cardueae</taxon>
        <taxon>Arctiinae</taxon>
        <taxon>Arctium</taxon>
    </lineage>
</organism>
<comment type="caution">
    <text evidence="1">The sequence shown here is derived from an EMBL/GenBank/DDBJ whole genome shotgun (WGS) entry which is preliminary data.</text>
</comment>